<keyword evidence="2" id="KW-1185">Reference proteome</keyword>
<dbReference type="Proteomes" id="UP001177003">
    <property type="component" value="Chromosome 9"/>
</dbReference>
<accession>A0AA36A2Q8</accession>
<proteinExistence type="predicted"/>
<name>A0AA36A2Q8_LACSI</name>
<evidence type="ECO:0000313" key="1">
    <source>
        <dbReference type="EMBL" id="CAI9303383.1"/>
    </source>
</evidence>
<sequence>MEKIKESLILSPIRIQFYNINAKPGRPKRDLQPALPLCSPYHKKEVDTTERISRLEQRVAGSPFLAMYNPREKIYESDNGFAGIRSVMESLIPGCRIHGGVIDLSSVFLIDLEKYKDHPRVS</sequence>
<dbReference type="AlphaFoldDB" id="A0AA36A2Q8"/>
<organism evidence="1 2">
    <name type="scientific">Lactuca saligna</name>
    <name type="common">Willowleaf lettuce</name>
    <dbReference type="NCBI Taxonomy" id="75948"/>
    <lineage>
        <taxon>Eukaryota</taxon>
        <taxon>Viridiplantae</taxon>
        <taxon>Streptophyta</taxon>
        <taxon>Embryophyta</taxon>
        <taxon>Tracheophyta</taxon>
        <taxon>Spermatophyta</taxon>
        <taxon>Magnoliopsida</taxon>
        <taxon>eudicotyledons</taxon>
        <taxon>Gunneridae</taxon>
        <taxon>Pentapetalae</taxon>
        <taxon>asterids</taxon>
        <taxon>campanulids</taxon>
        <taxon>Asterales</taxon>
        <taxon>Asteraceae</taxon>
        <taxon>Cichorioideae</taxon>
        <taxon>Cichorieae</taxon>
        <taxon>Lactucinae</taxon>
        <taxon>Lactuca</taxon>
    </lineage>
</organism>
<evidence type="ECO:0000313" key="2">
    <source>
        <dbReference type="Proteomes" id="UP001177003"/>
    </source>
</evidence>
<protein>
    <submittedName>
        <fullName evidence="1">Uncharacterized protein</fullName>
    </submittedName>
</protein>
<dbReference type="EMBL" id="OX465085">
    <property type="protein sequence ID" value="CAI9303383.1"/>
    <property type="molecule type" value="Genomic_DNA"/>
</dbReference>
<reference evidence="1" key="1">
    <citation type="submission" date="2023-04" db="EMBL/GenBank/DDBJ databases">
        <authorList>
            <person name="Vijverberg K."/>
            <person name="Xiong W."/>
            <person name="Schranz E."/>
        </authorList>
    </citation>
    <scope>NUCLEOTIDE SEQUENCE</scope>
</reference>
<gene>
    <name evidence="1" type="ORF">LSALG_LOCUS41828</name>
</gene>